<dbReference type="SUPFAM" id="SSF55008">
    <property type="entry name" value="HMA, heavy metal-associated domain"/>
    <property type="match status" value="1"/>
</dbReference>
<dbReference type="GO" id="GO:0016020">
    <property type="term" value="C:membrane"/>
    <property type="evidence" value="ECO:0007669"/>
    <property type="project" value="UniProtKB-SubCell"/>
</dbReference>
<dbReference type="PROSITE" id="PS50846">
    <property type="entry name" value="HMA_2"/>
    <property type="match status" value="1"/>
</dbReference>
<evidence type="ECO:0000256" key="4">
    <source>
        <dbReference type="ARBA" id="ARBA00023288"/>
    </source>
</evidence>
<keyword evidence="2" id="KW-0488">Methylation</keyword>
<dbReference type="PANTHER" id="PTHR45811">
    <property type="entry name" value="COPPER TRANSPORT PROTEIN FAMILY-RELATED"/>
    <property type="match status" value="1"/>
</dbReference>
<dbReference type="Gene3D" id="3.30.70.100">
    <property type="match status" value="1"/>
</dbReference>
<keyword evidence="3" id="KW-0479">Metal-binding</keyword>
<comment type="caution">
    <text evidence="8">The sequence shown here is derived from an EMBL/GenBank/DDBJ whole genome shotgun (WGS) entry which is preliminary data.</text>
</comment>
<dbReference type="CDD" id="cd00371">
    <property type="entry name" value="HMA"/>
    <property type="match status" value="1"/>
</dbReference>
<keyword evidence="9" id="KW-1185">Reference proteome</keyword>
<accession>A0A118JRJ2</accession>
<keyword evidence="4" id="KW-0449">Lipoprotein</keyword>
<dbReference type="PANTHER" id="PTHR45811:SF33">
    <property type="entry name" value="HEAVY METAL-ASSOCIATED ISOPRENYLATED PLANT PROTEIN 2-RELATED"/>
    <property type="match status" value="1"/>
</dbReference>
<dbReference type="InterPro" id="IPR051863">
    <property type="entry name" value="HIPP"/>
</dbReference>
<dbReference type="STRING" id="59895.A0A118JRJ2"/>
<evidence type="ECO:0000256" key="6">
    <source>
        <dbReference type="ARBA" id="ARBA00024045"/>
    </source>
</evidence>
<evidence type="ECO:0000259" key="7">
    <source>
        <dbReference type="PROSITE" id="PS50846"/>
    </source>
</evidence>
<comment type="subcellular location">
    <subcellularLocation>
        <location evidence="1">Membrane</location>
        <topology evidence="1">Peripheral membrane protein</topology>
    </subcellularLocation>
</comment>
<evidence type="ECO:0000256" key="5">
    <source>
        <dbReference type="ARBA" id="ARBA00023289"/>
    </source>
</evidence>
<name>A0A118JRJ2_CYNCS</name>
<dbReference type="Proteomes" id="UP000243975">
    <property type="component" value="Unassembled WGS sequence"/>
</dbReference>
<proteinExistence type="inferred from homology"/>
<organism evidence="8 9">
    <name type="scientific">Cynara cardunculus var. scolymus</name>
    <name type="common">Globe artichoke</name>
    <name type="synonym">Cynara scolymus</name>
    <dbReference type="NCBI Taxonomy" id="59895"/>
    <lineage>
        <taxon>Eukaryota</taxon>
        <taxon>Viridiplantae</taxon>
        <taxon>Streptophyta</taxon>
        <taxon>Embryophyta</taxon>
        <taxon>Tracheophyta</taxon>
        <taxon>Spermatophyta</taxon>
        <taxon>Magnoliopsida</taxon>
        <taxon>eudicotyledons</taxon>
        <taxon>Gunneridae</taxon>
        <taxon>Pentapetalae</taxon>
        <taxon>asterids</taxon>
        <taxon>campanulids</taxon>
        <taxon>Asterales</taxon>
        <taxon>Asteraceae</taxon>
        <taxon>Carduoideae</taxon>
        <taxon>Cardueae</taxon>
        <taxon>Carduinae</taxon>
        <taxon>Cynara</taxon>
    </lineage>
</organism>
<evidence type="ECO:0000256" key="3">
    <source>
        <dbReference type="ARBA" id="ARBA00022723"/>
    </source>
</evidence>
<gene>
    <name evidence="8" type="ORF">Ccrd_025107</name>
</gene>
<evidence type="ECO:0000313" key="9">
    <source>
        <dbReference type="Proteomes" id="UP000243975"/>
    </source>
</evidence>
<comment type="similarity">
    <text evidence="6">Belongs to the HIPP family.</text>
</comment>
<dbReference type="GO" id="GO:0046872">
    <property type="term" value="F:metal ion binding"/>
    <property type="evidence" value="ECO:0007669"/>
    <property type="project" value="UniProtKB-KW"/>
</dbReference>
<protein>
    <submittedName>
        <fullName evidence="8">Heavy metal-associated domain, HMA</fullName>
    </submittedName>
</protein>
<dbReference type="OMA" id="RVDINCE"/>
<dbReference type="GO" id="GO:0009626">
    <property type="term" value="P:plant-type hypersensitive response"/>
    <property type="evidence" value="ECO:0007669"/>
    <property type="project" value="UniProtKB-KW"/>
</dbReference>
<dbReference type="InterPro" id="IPR006121">
    <property type="entry name" value="HMA_dom"/>
</dbReference>
<sequence length="129" mass="14162">MKDKIGFKEEKVDSSVHFASLAIGLNMSKRIELKVDMYCEKCRTKVLKAVSKLSGINEVSVDLKKQVLVVIGDVDPVSVVCRVRKIGKRANIISVLLADAPKPEPEDPCQCPIVYPSCNDVCPTIVVGY</sequence>
<dbReference type="EMBL" id="LEKV01006009">
    <property type="protein sequence ID" value="KVH87609.1"/>
    <property type="molecule type" value="Genomic_DNA"/>
</dbReference>
<dbReference type="InterPro" id="IPR036163">
    <property type="entry name" value="HMA_dom_sf"/>
</dbReference>
<evidence type="ECO:0000256" key="1">
    <source>
        <dbReference type="ARBA" id="ARBA00004170"/>
    </source>
</evidence>
<dbReference type="AlphaFoldDB" id="A0A118JRJ2"/>
<dbReference type="Pfam" id="PF00403">
    <property type="entry name" value="HMA"/>
    <property type="match status" value="1"/>
</dbReference>
<feature type="domain" description="HMA" evidence="7">
    <location>
        <begin position="28"/>
        <end position="95"/>
    </location>
</feature>
<keyword evidence="5" id="KW-0636">Prenylation</keyword>
<reference evidence="8 9" key="1">
    <citation type="journal article" date="2016" name="Sci. Rep.">
        <title>The genome sequence of the outbreeding globe artichoke constructed de novo incorporating a phase-aware low-pass sequencing strategy of F1 progeny.</title>
        <authorList>
            <person name="Scaglione D."/>
            <person name="Reyes-Chin-Wo S."/>
            <person name="Acquadro A."/>
            <person name="Froenicke L."/>
            <person name="Portis E."/>
            <person name="Beitel C."/>
            <person name="Tirone M."/>
            <person name="Mauro R."/>
            <person name="Lo Monaco A."/>
            <person name="Mauromicale G."/>
            <person name="Faccioli P."/>
            <person name="Cattivelli L."/>
            <person name="Rieseberg L."/>
            <person name="Michelmore R."/>
            <person name="Lanteri S."/>
        </authorList>
    </citation>
    <scope>NUCLEOTIDE SEQUENCE [LARGE SCALE GENOMIC DNA]</scope>
    <source>
        <strain evidence="8">2C</strain>
    </source>
</reference>
<evidence type="ECO:0000313" key="8">
    <source>
        <dbReference type="EMBL" id="KVH87609.1"/>
    </source>
</evidence>
<dbReference type="Gramene" id="KVH87609">
    <property type="protein sequence ID" value="KVH87609"/>
    <property type="gene ID" value="Ccrd_025107"/>
</dbReference>
<evidence type="ECO:0000256" key="2">
    <source>
        <dbReference type="ARBA" id="ARBA00022481"/>
    </source>
</evidence>